<gene>
    <name evidence="6" type="ORF">B0I36DRAFT_407514</name>
</gene>
<keyword evidence="4" id="KW-0732">Signal</keyword>
<comment type="caution">
    <text evidence="6">The sequence shown here is derived from an EMBL/GenBank/DDBJ whole genome shotgun (WGS) entry which is preliminary data.</text>
</comment>
<proteinExistence type="predicted"/>
<organism evidence="6 7">
    <name type="scientific">Microdochium trichocladiopsis</name>
    <dbReference type="NCBI Taxonomy" id="1682393"/>
    <lineage>
        <taxon>Eukaryota</taxon>
        <taxon>Fungi</taxon>
        <taxon>Dikarya</taxon>
        <taxon>Ascomycota</taxon>
        <taxon>Pezizomycotina</taxon>
        <taxon>Sordariomycetes</taxon>
        <taxon>Xylariomycetidae</taxon>
        <taxon>Xylariales</taxon>
        <taxon>Microdochiaceae</taxon>
        <taxon>Microdochium</taxon>
    </lineage>
</organism>
<feature type="signal peptide" evidence="4">
    <location>
        <begin position="1"/>
        <end position="24"/>
    </location>
</feature>
<sequence length="709" mass="77479">MRVSALKSAVLLVAAATAPRLSTADGSASQAFEQDRIDQIRGSGDADLLSAVTRAHDVLSQLLGDRLGSEPLFKAFDGDFAAGRQRPLEEDDGKGRTTWEDEIWLDAAGPVGCAACEVILAQLKVIAAAGDAFFIGFLSELCKRTGVQDADVCEGSIALEGPIVARGIRSITVGSRVSRLFCAYSVGLCSFPEVESWQVPFPSPKPPPEPSTASRLAGATGQKERREPLRIVHYSDIHVDPFYEQGTNANCTKPICCRYCPSVDSSNSVTDGSFLPAGPHGDHQCDSPLSLEKSMYMAIKDLVLDAAFSIFTGDIVDHAVWNTTQAQNTINIGASYVRMADVGLTVYGTAGNHESSPTNSFPPEGSSDSAQWLYNLLSLAWMRWVGSDAADTARKIGAYSTKHRDLNLRILSLNTNLHYAHNYWLYEDPMQRDPSGQLTWLVRELDAAEKNGERVYIIGHMPMGSGDAFHDGSNYFDQIVGRYSPGTIAGLFFGHTHLDEFELAYHNYSSRSHSGAFATTYVAPSLTPTSGHPSFRVYTVDPETFGVLDITTYRANMDTPDYQAGGALPKWEKYYSARDAYGPLVTTPPLGAEQELTPAFWHNVTEVLERNATAFGEYLVRKRRGWQAEEAVAACDDECARLEICKLRAARAQDNCMTPGSRVNLGRREPPFGDDCESSVVRNTLSNVAVQRELLGWTGSVRLESFEAR</sequence>
<evidence type="ECO:0000259" key="5">
    <source>
        <dbReference type="Pfam" id="PF00149"/>
    </source>
</evidence>
<dbReference type="SUPFAM" id="SSF56300">
    <property type="entry name" value="Metallo-dependent phosphatases"/>
    <property type="match status" value="1"/>
</dbReference>
<dbReference type="Pfam" id="PF00149">
    <property type="entry name" value="Metallophos"/>
    <property type="match status" value="1"/>
</dbReference>
<dbReference type="InterPro" id="IPR004843">
    <property type="entry name" value="Calcineurin-like_PHP"/>
</dbReference>
<dbReference type="GeneID" id="70191389"/>
<evidence type="ECO:0000313" key="7">
    <source>
        <dbReference type="Proteomes" id="UP000756346"/>
    </source>
</evidence>
<keyword evidence="7" id="KW-1185">Reference proteome</keyword>
<dbReference type="PANTHER" id="PTHR10340:SF34">
    <property type="entry name" value="SPHINGOMYELIN PHOSPHODIESTERASE"/>
    <property type="match status" value="1"/>
</dbReference>
<dbReference type="GO" id="GO:0008081">
    <property type="term" value="F:phosphoric diester hydrolase activity"/>
    <property type="evidence" value="ECO:0007669"/>
    <property type="project" value="TreeGrafter"/>
</dbReference>
<name>A0A9P9BRI9_9PEZI</name>
<feature type="region of interest" description="Disordered" evidence="3">
    <location>
        <begin position="200"/>
        <end position="224"/>
    </location>
</feature>
<evidence type="ECO:0000256" key="3">
    <source>
        <dbReference type="SAM" id="MobiDB-lite"/>
    </source>
</evidence>
<dbReference type="EMBL" id="JAGTJQ010000004">
    <property type="protein sequence ID" value="KAH7032966.1"/>
    <property type="molecule type" value="Genomic_DNA"/>
</dbReference>
<evidence type="ECO:0000256" key="2">
    <source>
        <dbReference type="ARBA" id="ARBA00023180"/>
    </source>
</evidence>
<evidence type="ECO:0000256" key="1">
    <source>
        <dbReference type="ARBA" id="ARBA00022801"/>
    </source>
</evidence>
<dbReference type="PANTHER" id="PTHR10340">
    <property type="entry name" value="SPHINGOMYELIN PHOSPHODIESTERASE"/>
    <property type="match status" value="1"/>
</dbReference>
<feature type="compositionally biased region" description="Pro residues" evidence="3">
    <location>
        <begin position="201"/>
        <end position="210"/>
    </location>
</feature>
<evidence type="ECO:0000313" key="6">
    <source>
        <dbReference type="EMBL" id="KAH7032966.1"/>
    </source>
</evidence>
<dbReference type="RefSeq" id="XP_046013798.1">
    <property type="nucleotide sequence ID" value="XM_046161843.1"/>
</dbReference>
<dbReference type="Gene3D" id="3.60.21.10">
    <property type="match status" value="1"/>
</dbReference>
<keyword evidence="1" id="KW-0378">Hydrolase</keyword>
<dbReference type="CDD" id="cd00842">
    <property type="entry name" value="MPP_ASMase"/>
    <property type="match status" value="1"/>
</dbReference>
<accession>A0A9P9BRI9</accession>
<dbReference type="AlphaFoldDB" id="A0A9P9BRI9"/>
<feature type="domain" description="Calcineurin-like phosphoesterase" evidence="5">
    <location>
        <begin position="229"/>
        <end position="497"/>
    </location>
</feature>
<protein>
    <submittedName>
        <fullName evidence="6">Metallo-dependent phosphatase-like protein</fullName>
    </submittedName>
</protein>
<feature type="chain" id="PRO_5040459922" evidence="4">
    <location>
        <begin position="25"/>
        <end position="709"/>
    </location>
</feature>
<dbReference type="InterPro" id="IPR029052">
    <property type="entry name" value="Metallo-depent_PP-like"/>
</dbReference>
<dbReference type="OrthoDB" id="282973at2759"/>
<keyword evidence="2" id="KW-0325">Glycoprotein</keyword>
<evidence type="ECO:0000256" key="4">
    <source>
        <dbReference type="SAM" id="SignalP"/>
    </source>
</evidence>
<dbReference type="InterPro" id="IPR041805">
    <property type="entry name" value="ASMase/PPN1_MPP"/>
</dbReference>
<reference evidence="6" key="1">
    <citation type="journal article" date="2021" name="Nat. Commun.">
        <title>Genetic determinants of endophytism in the Arabidopsis root mycobiome.</title>
        <authorList>
            <person name="Mesny F."/>
            <person name="Miyauchi S."/>
            <person name="Thiergart T."/>
            <person name="Pickel B."/>
            <person name="Atanasova L."/>
            <person name="Karlsson M."/>
            <person name="Huettel B."/>
            <person name="Barry K.W."/>
            <person name="Haridas S."/>
            <person name="Chen C."/>
            <person name="Bauer D."/>
            <person name="Andreopoulos W."/>
            <person name="Pangilinan J."/>
            <person name="LaButti K."/>
            <person name="Riley R."/>
            <person name="Lipzen A."/>
            <person name="Clum A."/>
            <person name="Drula E."/>
            <person name="Henrissat B."/>
            <person name="Kohler A."/>
            <person name="Grigoriev I.V."/>
            <person name="Martin F.M."/>
            <person name="Hacquard S."/>
        </authorList>
    </citation>
    <scope>NUCLEOTIDE SEQUENCE</scope>
    <source>
        <strain evidence="6">MPI-CAGE-CH-0230</strain>
    </source>
</reference>
<dbReference type="Proteomes" id="UP000756346">
    <property type="component" value="Unassembled WGS sequence"/>
</dbReference>